<gene>
    <name evidence="2" type="ORF">ISU07_21815</name>
</gene>
<organism evidence="2 3">
    <name type="scientific">Nocardioides islandensis</name>
    <dbReference type="NCBI Taxonomy" id="433663"/>
    <lineage>
        <taxon>Bacteria</taxon>
        <taxon>Bacillati</taxon>
        <taxon>Actinomycetota</taxon>
        <taxon>Actinomycetes</taxon>
        <taxon>Propionibacteriales</taxon>
        <taxon>Nocardioidaceae</taxon>
        <taxon>Nocardioides</taxon>
    </lineage>
</organism>
<dbReference type="Gene3D" id="3.40.50.10490">
    <property type="entry name" value="Glucose-6-phosphate isomerase like protein, domain 1"/>
    <property type="match status" value="1"/>
</dbReference>
<evidence type="ECO:0000313" key="2">
    <source>
        <dbReference type="EMBL" id="MBF4765778.1"/>
    </source>
</evidence>
<dbReference type="InterPro" id="IPR046348">
    <property type="entry name" value="SIS_dom_sf"/>
</dbReference>
<dbReference type="GO" id="GO:0016853">
    <property type="term" value="F:isomerase activity"/>
    <property type="evidence" value="ECO:0007669"/>
    <property type="project" value="UniProtKB-KW"/>
</dbReference>
<dbReference type="AlphaFoldDB" id="A0A930YGC6"/>
<dbReference type="InterPro" id="IPR001347">
    <property type="entry name" value="SIS_dom"/>
</dbReference>
<reference evidence="2" key="1">
    <citation type="submission" date="2020-11" db="EMBL/GenBank/DDBJ databases">
        <title>Nocardioides sp. nov., isolated from Soil of Cynanchum wilfordii Hemsley rhizosphere.</title>
        <authorList>
            <person name="Lee J.-S."/>
            <person name="Suh M.K."/>
            <person name="Kim J.-S."/>
        </authorList>
    </citation>
    <scope>NUCLEOTIDE SEQUENCE</scope>
    <source>
        <strain evidence="2">KCTC 19275</strain>
    </source>
</reference>
<dbReference type="NCBIfam" id="NF002805">
    <property type="entry name" value="PRK02947.1"/>
    <property type="match status" value="1"/>
</dbReference>
<sequence length="232" mass="24690">MRSHLARVAETNEEVLDRVAAKMLDVISSDGLIYVGGTGHSISLMLESFYRAGGLACVQPLYHPGLLPLHGGEDSSLAEKTSGFARILVDRYHPTPSDLAFVFSNSGVNAVPVELADELHTNGTPVVAVVSMPHLTQAPLRGDHKIDAVADFVIDTLVPYGDAAYPTADGATTAGLSSLCGIYIWNLLLVRLADLAADKGVQLPIFTSSNVAGGAERNADLFKHYRQQVPLL</sequence>
<dbReference type="PROSITE" id="PS51464">
    <property type="entry name" value="SIS"/>
    <property type="match status" value="1"/>
</dbReference>
<proteinExistence type="predicted"/>
<name>A0A930YGC6_9ACTN</name>
<dbReference type="GO" id="GO:0097367">
    <property type="term" value="F:carbohydrate derivative binding"/>
    <property type="evidence" value="ECO:0007669"/>
    <property type="project" value="InterPro"/>
</dbReference>
<keyword evidence="2" id="KW-0413">Isomerase</keyword>
<dbReference type="RefSeq" id="WP_194708959.1">
    <property type="nucleotide sequence ID" value="NZ_JADKPN010000018.1"/>
</dbReference>
<dbReference type="Pfam" id="PF13580">
    <property type="entry name" value="SIS_2"/>
    <property type="match status" value="1"/>
</dbReference>
<evidence type="ECO:0000313" key="3">
    <source>
        <dbReference type="Proteomes" id="UP000640489"/>
    </source>
</evidence>
<dbReference type="Proteomes" id="UP000640489">
    <property type="component" value="Unassembled WGS sequence"/>
</dbReference>
<dbReference type="SUPFAM" id="SSF53697">
    <property type="entry name" value="SIS domain"/>
    <property type="match status" value="1"/>
</dbReference>
<comment type="caution">
    <text evidence="2">The sequence shown here is derived from an EMBL/GenBank/DDBJ whole genome shotgun (WGS) entry which is preliminary data.</text>
</comment>
<accession>A0A930YGC6</accession>
<dbReference type="EMBL" id="JADKPN010000018">
    <property type="protein sequence ID" value="MBF4765778.1"/>
    <property type="molecule type" value="Genomic_DNA"/>
</dbReference>
<dbReference type="GO" id="GO:1901135">
    <property type="term" value="P:carbohydrate derivative metabolic process"/>
    <property type="evidence" value="ECO:0007669"/>
    <property type="project" value="InterPro"/>
</dbReference>
<protein>
    <submittedName>
        <fullName evidence="2">Sugar isomerase domain-containing protein</fullName>
    </submittedName>
</protein>
<feature type="domain" description="SIS" evidence="1">
    <location>
        <begin position="23"/>
        <end position="206"/>
    </location>
</feature>
<evidence type="ECO:0000259" key="1">
    <source>
        <dbReference type="PROSITE" id="PS51464"/>
    </source>
</evidence>
<keyword evidence="3" id="KW-1185">Reference proteome</keyword>